<dbReference type="AlphaFoldDB" id="A0A558DQB6"/>
<proteinExistence type="predicted"/>
<dbReference type="EMBL" id="VMNH01000014">
    <property type="protein sequence ID" value="TVO73011.1"/>
    <property type="molecule type" value="Genomic_DNA"/>
</dbReference>
<evidence type="ECO:0000313" key="2">
    <source>
        <dbReference type="EMBL" id="TVO73011.1"/>
    </source>
</evidence>
<keyword evidence="1" id="KW-1133">Transmembrane helix</keyword>
<keyword evidence="1" id="KW-0472">Membrane</keyword>
<organism evidence="2 3">
    <name type="scientific">Sedimenticola selenatireducens</name>
    <dbReference type="NCBI Taxonomy" id="191960"/>
    <lineage>
        <taxon>Bacteria</taxon>
        <taxon>Pseudomonadati</taxon>
        <taxon>Pseudomonadota</taxon>
        <taxon>Gammaproteobacteria</taxon>
        <taxon>Chromatiales</taxon>
        <taxon>Sedimenticolaceae</taxon>
        <taxon>Sedimenticola</taxon>
    </lineage>
</organism>
<accession>A0A558DQB6</accession>
<reference evidence="2 3" key="1">
    <citation type="submission" date="2019-07" db="EMBL/GenBank/DDBJ databases">
        <title>The pathways for chlorine oxyanion respiration interact through the shared metabolite chlorate.</title>
        <authorList>
            <person name="Barnum T.P."/>
            <person name="Cheng Y."/>
            <person name="Hill K.A."/>
            <person name="Lucas L.N."/>
            <person name="Carlson H.K."/>
            <person name="Coates J.D."/>
        </authorList>
    </citation>
    <scope>NUCLEOTIDE SEQUENCE [LARGE SCALE GENOMIC DNA]</scope>
    <source>
        <strain evidence="2 3">BK-1</strain>
    </source>
</reference>
<dbReference type="Pfam" id="PF18926">
    <property type="entry name" value="DUF5676"/>
    <property type="match status" value="1"/>
</dbReference>
<feature type="transmembrane region" description="Helical" evidence="1">
    <location>
        <begin position="7"/>
        <end position="31"/>
    </location>
</feature>
<gene>
    <name evidence="2" type="ORF">FHP88_12245</name>
</gene>
<keyword evidence="3" id="KW-1185">Reference proteome</keyword>
<evidence type="ECO:0000313" key="3">
    <source>
        <dbReference type="Proteomes" id="UP000316649"/>
    </source>
</evidence>
<dbReference type="Proteomes" id="UP000316649">
    <property type="component" value="Unassembled WGS sequence"/>
</dbReference>
<comment type="caution">
    <text evidence="2">The sequence shown here is derived from an EMBL/GenBank/DDBJ whole genome shotgun (WGS) entry which is preliminary data.</text>
</comment>
<sequence>MKTGVPLLAVGHATSLFLAITFTLCVVWDLALPEYAMYSSWRSLLPGFEWLNWKSFFIGLIEAWGYGWFFALIWVPIYNFFAVRTKIAD</sequence>
<name>A0A558DQB6_9GAMM</name>
<dbReference type="OrthoDB" id="9154118at2"/>
<keyword evidence="1" id="KW-0812">Transmembrane</keyword>
<dbReference type="InterPro" id="IPR044020">
    <property type="entry name" value="DUF5676"/>
</dbReference>
<feature type="transmembrane region" description="Helical" evidence="1">
    <location>
        <begin position="51"/>
        <end position="77"/>
    </location>
</feature>
<protein>
    <submittedName>
        <fullName evidence="2">Uncharacterized protein</fullName>
    </submittedName>
</protein>
<evidence type="ECO:0000256" key="1">
    <source>
        <dbReference type="SAM" id="Phobius"/>
    </source>
</evidence>
<dbReference type="RefSeq" id="WP_144359368.1">
    <property type="nucleotide sequence ID" value="NZ_VMNH01000014.1"/>
</dbReference>